<evidence type="ECO:0000256" key="1">
    <source>
        <dbReference type="ARBA" id="ARBA00009437"/>
    </source>
</evidence>
<name>A0A922PTZ3_9LACO</name>
<dbReference type="Proteomes" id="UP000051085">
    <property type="component" value="Unassembled WGS sequence"/>
</dbReference>
<dbReference type="SUPFAM" id="SSF46785">
    <property type="entry name" value="Winged helix' DNA-binding domain"/>
    <property type="match status" value="1"/>
</dbReference>
<dbReference type="Gene3D" id="3.40.190.290">
    <property type="match status" value="1"/>
</dbReference>
<keyword evidence="4" id="KW-0804">Transcription</keyword>
<dbReference type="GO" id="GO:0003677">
    <property type="term" value="F:DNA binding"/>
    <property type="evidence" value="ECO:0007669"/>
    <property type="project" value="UniProtKB-KW"/>
</dbReference>
<dbReference type="Pfam" id="PF03466">
    <property type="entry name" value="LysR_substrate"/>
    <property type="match status" value="1"/>
</dbReference>
<keyword evidence="3" id="KW-0238">DNA-binding</keyword>
<dbReference type="PANTHER" id="PTHR30346">
    <property type="entry name" value="TRANSCRIPTIONAL DUAL REGULATOR HCAR-RELATED"/>
    <property type="match status" value="1"/>
</dbReference>
<dbReference type="PROSITE" id="PS50931">
    <property type="entry name" value="HTH_LYSR"/>
    <property type="match status" value="1"/>
</dbReference>
<dbReference type="Gene3D" id="1.10.10.10">
    <property type="entry name" value="Winged helix-like DNA-binding domain superfamily/Winged helix DNA-binding domain"/>
    <property type="match status" value="1"/>
</dbReference>
<evidence type="ECO:0000259" key="5">
    <source>
        <dbReference type="PROSITE" id="PS50931"/>
    </source>
</evidence>
<organism evidence="6 7">
    <name type="scientific">Limosilactobacillus pontis DSM 8475</name>
    <dbReference type="NCBI Taxonomy" id="1423794"/>
    <lineage>
        <taxon>Bacteria</taxon>
        <taxon>Bacillati</taxon>
        <taxon>Bacillota</taxon>
        <taxon>Bacilli</taxon>
        <taxon>Lactobacillales</taxon>
        <taxon>Lactobacillaceae</taxon>
        <taxon>Limosilactobacillus</taxon>
    </lineage>
</organism>
<keyword evidence="2" id="KW-0805">Transcription regulation</keyword>
<evidence type="ECO:0000256" key="2">
    <source>
        <dbReference type="ARBA" id="ARBA00023015"/>
    </source>
</evidence>
<dbReference type="InterPro" id="IPR036388">
    <property type="entry name" value="WH-like_DNA-bd_sf"/>
</dbReference>
<dbReference type="InterPro" id="IPR000847">
    <property type="entry name" value="LysR_HTH_N"/>
</dbReference>
<comment type="caution">
    <text evidence="6">The sequence shown here is derived from an EMBL/GenBank/DDBJ whole genome shotgun (WGS) entry which is preliminary data.</text>
</comment>
<dbReference type="InterPro" id="IPR036390">
    <property type="entry name" value="WH_DNA-bd_sf"/>
</dbReference>
<evidence type="ECO:0000313" key="6">
    <source>
        <dbReference type="EMBL" id="KRM35649.1"/>
    </source>
</evidence>
<comment type="similarity">
    <text evidence="1">Belongs to the LysR transcriptional regulatory family.</text>
</comment>
<accession>A0A922PTZ3</accession>
<dbReference type="GeneID" id="87979636"/>
<protein>
    <recommendedName>
        <fullName evidence="5">HTH lysR-type domain-containing protein</fullName>
    </recommendedName>
</protein>
<dbReference type="GO" id="GO:0003700">
    <property type="term" value="F:DNA-binding transcription factor activity"/>
    <property type="evidence" value="ECO:0007669"/>
    <property type="project" value="InterPro"/>
</dbReference>
<dbReference type="InterPro" id="IPR005119">
    <property type="entry name" value="LysR_subst-bd"/>
</dbReference>
<dbReference type="AlphaFoldDB" id="A0A922PTZ3"/>
<evidence type="ECO:0000256" key="3">
    <source>
        <dbReference type="ARBA" id="ARBA00023125"/>
    </source>
</evidence>
<proteinExistence type="inferred from homology"/>
<dbReference type="EMBL" id="AZGO01000060">
    <property type="protein sequence ID" value="KRM35649.1"/>
    <property type="molecule type" value="Genomic_DNA"/>
</dbReference>
<dbReference type="CDD" id="cd05466">
    <property type="entry name" value="PBP2_LTTR_substrate"/>
    <property type="match status" value="1"/>
</dbReference>
<dbReference type="PANTHER" id="PTHR30346:SF28">
    <property type="entry name" value="HTH-TYPE TRANSCRIPTIONAL REGULATOR CYNR"/>
    <property type="match status" value="1"/>
</dbReference>
<dbReference type="PRINTS" id="PR00039">
    <property type="entry name" value="HTHLYSR"/>
</dbReference>
<dbReference type="FunFam" id="1.10.10.10:FF:000001">
    <property type="entry name" value="LysR family transcriptional regulator"/>
    <property type="match status" value="1"/>
</dbReference>
<dbReference type="RefSeq" id="WP_057807743.1">
    <property type="nucleotide sequence ID" value="NZ_AZGO01000060.1"/>
</dbReference>
<dbReference type="SUPFAM" id="SSF53850">
    <property type="entry name" value="Periplasmic binding protein-like II"/>
    <property type="match status" value="1"/>
</dbReference>
<evidence type="ECO:0000313" key="7">
    <source>
        <dbReference type="Proteomes" id="UP000051085"/>
    </source>
</evidence>
<evidence type="ECO:0000256" key="4">
    <source>
        <dbReference type="ARBA" id="ARBA00023163"/>
    </source>
</evidence>
<gene>
    <name evidence="6" type="ORF">FD34_GL000533</name>
</gene>
<feature type="domain" description="HTH lysR-type" evidence="5">
    <location>
        <begin position="1"/>
        <end position="58"/>
    </location>
</feature>
<reference evidence="6 7" key="1">
    <citation type="journal article" date="2015" name="Genome Announc.">
        <title>Expanding the biotechnology potential of lactobacilli through comparative genomics of 213 strains and associated genera.</title>
        <authorList>
            <person name="Sun Z."/>
            <person name="Harris H.M."/>
            <person name="McCann A."/>
            <person name="Guo C."/>
            <person name="Argimon S."/>
            <person name="Zhang W."/>
            <person name="Yang X."/>
            <person name="Jeffery I.B."/>
            <person name="Cooney J.C."/>
            <person name="Kagawa T.F."/>
            <person name="Liu W."/>
            <person name="Song Y."/>
            <person name="Salvetti E."/>
            <person name="Wrobel A."/>
            <person name="Rasinkangas P."/>
            <person name="Parkhill J."/>
            <person name="Rea M.C."/>
            <person name="O'Sullivan O."/>
            <person name="Ritari J."/>
            <person name="Douillard F.P."/>
            <person name="Paul Ross R."/>
            <person name="Yang R."/>
            <person name="Briner A.E."/>
            <person name="Felis G.E."/>
            <person name="de Vos W.M."/>
            <person name="Barrangou R."/>
            <person name="Klaenhammer T.R."/>
            <person name="Caufield P.W."/>
            <person name="Cui Y."/>
            <person name="Zhang H."/>
            <person name="O'Toole P.W."/>
        </authorList>
    </citation>
    <scope>NUCLEOTIDE SEQUENCE [LARGE SCALE GENOMIC DNA]</scope>
    <source>
        <strain evidence="6 7">DSM 8475</strain>
    </source>
</reference>
<dbReference type="GO" id="GO:0032993">
    <property type="term" value="C:protein-DNA complex"/>
    <property type="evidence" value="ECO:0007669"/>
    <property type="project" value="TreeGrafter"/>
</dbReference>
<dbReference type="Pfam" id="PF00126">
    <property type="entry name" value="HTH_1"/>
    <property type="match status" value="1"/>
</dbReference>
<sequence>MNIKQLQAFLVVAREHQITAAAKRLYTTQPPLSYQMKQLEKELGVRLFVRNAHGIRLTAAGQTFQRYAQRIVNLERQAHDELHQEENGEIGQINLGLISSAGELIPNTAMQTLTRNYPRLTFNITEGNTFDLVDRLNSGLLDLAVVRTPLNMRGLAKKVLNTDRMVAVGDPAITHLPSPLRLTDLAGVPLILYRRFEAIFNRDFAQAGVTPFYVVKCDDARTAIRWADRGMGVALVPESIARCTTQQTFTPVDYPAWDTHVQLVWKKEQMLRPVIRHLLDLL</sequence>